<feature type="domain" description="Flagellin N-terminal" evidence="6">
    <location>
        <begin position="3"/>
        <end position="141"/>
    </location>
</feature>
<evidence type="ECO:0000313" key="8">
    <source>
        <dbReference type="Proteomes" id="UP000305674"/>
    </source>
</evidence>
<dbReference type="InterPro" id="IPR013384">
    <property type="entry name" value="Flagell_FlgL"/>
</dbReference>
<dbReference type="GO" id="GO:0005198">
    <property type="term" value="F:structural molecule activity"/>
    <property type="evidence" value="ECO:0007669"/>
    <property type="project" value="InterPro"/>
</dbReference>
<keyword evidence="8" id="KW-1185">Reference proteome</keyword>
<comment type="similarity">
    <text evidence="3">Belongs to the bacterial flagellin family.</text>
</comment>
<accession>A0A4U1BBK4</accession>
<dbReference type="Gene3D" id="1.20.1330.10">
    <property type="entry name" value="f41 fragment of flagellin, N-terminal domain"/>
    <property type="match status" value="1"/>
</dbReference>
<organism evidence="7 8">
    <name type="scientific">Ferrimonas sediminicola</name>
    <dbReference type="NCBI Taxonomy" id="2569538"/>
    <lineage>
        <taxon>Bacteria</taxon>
        <taxon>Pseudomonadati</taxon>
        <taxon>Pseudomonadota</taxon>
        <taxon>Gammaproteobacteria</taxon>
        <taxon>Alteromonadales</taxon>
        <taxon>Ferrimonadaceae</taxon>
        <taxon>Ferrimonas</taxon>
    </lineage>
</organism>
<dbReference type="EMBL" id="SWCI01000012">
    <property type="protein sequence ID" value="TKB47801.1"/>
    <property type="molecule type" value="Genomic_DNA"/>
</dbReference>
<dbReference type="RefSeq" id="WP_136854136.1">
    <property type="nucleotide sequence ID" value="NZ_SWCI01000012.1"/>
</dbReference>
<evidence type="ECO:0000256" key="4">
    <source>
        <dbReference type="ARBA" id="ARBA00022525"/>
    </source>
</evidence>
<evidence type="ECO:0000256" key="2">
    <source>
        <dbReference type="ARBA" id="ARBA00004613"/>
    </source>
</evidence>
<dbReference type="InterPro" id="IPR001029">
    <property type="entry name" value="Flagellin_N"/>
</dbReference>
<evidence type="ECO:0000256" key="5">
    <source>
        <dbReference type="ARBA" id="ARBA00023143"/>
    </source>
</evidence>
<comment type="subcellular location">
    <subcellularLocation>
        <location evidence="1">Bacterial flagellum</location>
    </subcellularLocation>
    <subcellularLocation>
        <location evidence="2">Secreted</location>
    </subcellularLocation>
</comment>
<dbReference type="Proteomes" id="UP000305674">
    <property type="component" value="Unassembled WGS sequence"/>
</dbReference>
<dbReference type="OrthoDB" id="9768249at2"/>
<proteinExistence type="inferred from homology"/>
<evidence type="ECO:0000256" key="1">
    <source>
        <dbReference type="ARBA" id="ARBA00004365"/>
    </source>
</evidence>
<reference evidence="7 8" key="1">
    <citation type="submission" date="2019-04" db="EMBL/GenBank/DDBJ databases">
        <authorList>
            <person name="Hwang J.C."/>
        </authorList>
    </citation>
    <scope>NUCLEOTIDE SEQUENCE [LARGE SCALE GENOMIC DNA]</scope>
    <source>
        <strain evidence="7 8">IMCC35001</strain>
    </source>
</reference>
<dbReference type="NCBIfam" id="TIGR02550">
    <property type="entry name" value="flagell_flgL"/>
    <property type="match status" value="1"/>
</dbReference>
<keyword evidence="7" id="KW-0969">Cilium</keyword>
<keyword evidence="7" id="KW-0282">Flagellum</keyword>
<evidence type="ECO:0000313" key="7">
    <source>
        <dbReference type="EMBL" id="TKB47801.1"/>
    </source>
</evidence>
<dbReference type="PANTHER" id="PTHR42792:SF1">
    <property type="entry name" value="FLAGELLAR HOOK-ASSOCIATED PROTEIN 3"/>
    <property type="match status" value="1"/>
</dbReference>
<dbReference type="AlphaFoldDB" id="A0A4U1BBK4"/>
<sequence>MRISTQLLYNTNLNSMQNGAAELGEWLQKMSSGKEILRPSDDPIGAVQVLTVQRDQAATSQYVDNIGALSSSLDRSESYLTSMIDLQNRMREIVVSSGNGALSPEDRQAYADELETLKEAMVDLANAKDDKGNFLFAGNSTDTKPVQRDGAGNYAYMGDDKVREVQVSDSSWVAANSHGEELFFAAGSKDIFNALNDFIDVLRDPSLSPGLAGFDTEHDAMSSSLDDTLASISGVVTTIGGRQNSLSLIETSHKDMILFSEQLIGEVESLDYAEAQSKYQGSLVALQVTQQSFVKISQLSLFNEM</sequence>
<comment type="caution">
    <text evidence="7">The sequence shown here is derived from an EMBL/GenBank/DDBJ whole genome shotgun (WGS) entry which is preliminary data.</text>
</comment>
<gene>
    <name evidence="7" type="primary">flgL</name>
    <name evidence="7" type="ORF">FCL40_15115</name>
</gene>
<dbReference type="GO" id="GO:0009424">
    <property type="term" value="C:bacterial-type flagellum hook"/>
    <property type="evidence" value="ECO:0007669"/>
    <property type="project" value="InterPro"/>
</dbReference>
<dbReference type="InterPro" id="IPR001492">
    <property type="entry name" value="Flagellin"/>
</dbReference>
<dbReference type="PANTHER" id="PTHR42792">
    <property type="entry name" value="FLAGELLIN"/>
    <property type="match status" value="1"/>
</dbReference>
<keyword evidence="4" id="KW-0964">Secreted</keyword>
<dbReference type="GO" id="GO:0005576">
    <property type="term" value="C:extracellular region"/>
    <property type="evidence" value="ECO:0007669"/>
    <property type="project" value="UniProtKB-SubCell"/>
</dbReference>
<protein>
    <submittedName>
        <fullName evidence="7">Flagellar hook-associated protein 3</fullName>
    </submittedName>
</protein>
<dbReference type="Pfam" id="PF00669">
    <property type="entry name" value="Flagellin_N"/>
    <property type="match status" value="1"/>
</dbReference>
<dbReference type="GO" id="GO:0071973">
    <property type="term" value="P:bacterial-type flagellum-dependent cell motility"/>
    <property type="evidence" value="ECO:0007669"/>
    <property type="project" value="InterPro"/>
</dbReference>
<keyword evidence="7" id="KW-0966">Cell projection</keyword>
<evidence type="ECO:0000256" key="3">
    <source>
        <dbReference type="ARBA" id="ARBA00005709"/>
    </source>
</evidence>
<keyword evidence="5" id="KW-0975">Bacterial flagellum</keyword>
<name>A0A4U1BBK4_9GAMM</name>
<evidence type="ECO:0000259" key="6">
    <source>
        <dbReference type="Pfam" id="PF00669"/>
    </source>
</evidence>
<dbReference type="SUPFAM" id="SSF64518">
    <property type="entry name" value="Phase 1 flagellin"/>
    <property type="match status" value="1"/>
</dbReference>